<keyword evidence="3" id="KW-1185">Reference proteome</keyword>
<dbReference type="OMA" id="ISTQQWM"/>
<dbReference type="Proteomes" id="UP000078561">
    <property type="component" value="Unassembled WGS sequence"/>
</dbReference>
<dbReference type="PANTHER" id="PTHR39142:SF1">
    <property type="entry name" value="AEL197CP"/>
    <property type="match status" value="1"/>
</dbReference>
<dbReference type="GO" id="GO:0005262">
    <property type="term" value="F:calcium channel activity"/>
    <property type="evidence" value="ECO:0007669"/>
    <property type="project" value="InterPro"/>
</dbReference>
<dbReference type="OrthoDB" id="5405745at2759"/>
<reference evidence="2" key="1">
    <citation type="submission" date="2016-04" db="EMBL/GenBank/DDBJ databases">
        <authorList>
            <person name="Evans L.H."/>
            <person name="Alamgir A."/>
            <person name="Owens N."/>
            <person name="Weber N.D."/>
            <person name="Virtaneva K."/>
            <person name="Barbian K."/>
            <person name="Babar A."/>
            <person name="Rosenke K."/>
        </authorList>
    </citation>
    <scope>NUCLEOTIDE SEQUENCE [LARGE SCALE GENOMIC DNA]</scope>
    <source>
        <strain evidence="2">CBS 101.48</strain>
    </source>
</reference>
<dbReference type="Gene3D" id="1.10.2000.10">
    <property type="entry name" value="Frizzled cysteine-rich domain"/>
    <property type="match status" value="1"/>
</dbReference>
<gene>
    <name evidence="2" type="primary">ABSGL_01737.1 scaffold 2091</name>
</gene>
<evidence type="ECO:0008006" key="4">
    <source>
        <dbReference type="Google" id="ProtNLM"/>
    </source>
</evidence>
<name>A0A168L9L3_ABSGL</name>
<dbReference type="EMBL" id="LT550921">
    <property type="protein sequence ID" value="SAL96341.1"/>
    <property type="molecule type" value="Genomic_DNA"/>
</dbReference>
<feature type="chain" id="PRO_5007898682" description="FZ domain-containing protein" evidence="1">
    <location>
        <begin position="23"/>
        <end position="500"/>
    </location>
</feature>
<dbReference type="STRING" id="4829.A0A168L9L3"/>
<feature type="signal peptide" evidence="1">
    <location>
        <begin position="1"/>
        <end position="22"/>
    </location>
</feature>
<evidence type="ECO:0000313" key="2">
    <source>
        <dbReference type="EMBL" id="SAL96341.1"/>
    </source>
</evidence>
<dbReference type="Pfam" id="PF12929">
    <property type="entry name" value="Mid1"/>
    <property type="match status" value="1"/>
</dbReference>
<dbReference type="GO" id="GO:0098703">
    <property type="term" value="P:calcium ion import across plasma membrane"/>
    <property type="evidence" value="ECO:0007669"/>
    <property type="project" value="InterPro"/>
</dbReference>
<dbReference type="InterPro" id="IPR024338">
    <property type="entry name" value="MID1/Yam8"/>
</dbReference>
<organism evidence="2">
    <name type="scientific">Absidia glauca</name>
    <name type="common">Pin mould</name>
    <dbReference type="NCBI Taxonomy" id="4829"/>
    <lineage>
        <taxon>Eukaryota</taxon>
        <taxon>Fungi</taxon>
        <taxon>Fungi incertae sedis</taxon>
        <taxon>Mucoromycota</taxon>
        <taxon>Mucoromycotina</taxon>
        <taxon>Mucoromycetes</taxon>
        <taxon>Mucorales</taxon>
        <taxon>Cunninghamellaceae</taxon>
        <taxon>Absidia</taxon>
    </lineage>
</organism>
<protein>
    <recommendedName>
        <fullName evidence="4">FZ domain-containing protein</fullName>
    </recommendedName>
</protein>
<dbReference type="PANTHER" id="PTHR39142">
    <property type="entry name" value="MID1P"/>
    <property type="match status" value="1"/>
</dbReference>
<evidence type="ECO:0000256" key="1">
    <source>
        <dbReference type="SAM" id="SignalP"/>
    </source>
</evidence>
<accession>A0A168L9L3</accession>
<dbReference type="FunCoup" id="A0A168L9L3">
    <property type="interactions" value="144"/>
</dbReference>
<evidence type="ECO:0000313" key="3">
    <source>
        <dbReference type="Proteomes" id="UP000078561"/>
    </source>
</evidence>
<dbReference type="AlphaFoldDB" id="A0A168L9L3"/>
<proteinExistence type="predicted"/>
<keyword evidence="1" id="KW-0732">Signal</keyword>
<sequence length="500" mass="55594">MIQSSLFISIVLILFFSIRADAQSTQPLVNHQILSSNITSSGQQHFYFNPSTTPGLTKRSLLTLTDSDHAPWTKRDPTLTFYLTLTSCSQPSPPPNYQGEIPSIDLYLSTVNSNTLPGPTHHQNNNTVDDTLPGRISWHGNNVPELWIGVAAPTLTAAWTGQWTYELAISTQQWMHPLDQRNDTMRLEDTDTTNALLVTDQTMPNATVLITQGLPKELKYSYCAAKSYQVAGQSINTTTEMQRGQQVFMVANLTQEQTYQAYMIQHQTAQITSLTAPLALQTKSDPHCRLIHGLDFCSDVAYSVPSDPTQDIWNITRAYDKQAQDLFAPFATALSQFNCNNTQYSLVRNCDDCYRDYKRWLCAVTIPRCTSSSSPSTLVTTRTVAAQSARNPWIDATYSLQNGWTELLPCVDVCYQVVQSCPPFLQFNCPEGDLAAQQYGYWKTIVNDSLVLDVNNPTCNRVGMNVSLLVISAGSTLRSSSWLVFLASLAATLVSIDAFN</sequence>
<dbReference type="InterPro" id="IPR036790">
    <property type="entry name" value="Frizzled_dom_sf"/>
</dbReference>
<dbReference type="InParanoid" id="A0A168L9L3"/>